<dbReference type="InterPro" id="IPR029044">
    <property type="entry name" value="Nucleotide-diphossugar_trans"/>
</dbReference>
<evidence type="ECO:0000259" key="9">
    <source>
        <dbReference type="Pfam" id="PF12804"/>
    </source>
</evidence>
<keyword evidence="3 10" id="KW-0808">Transferase</keyword>
<sequence length="252" mass="25997">MPQQPVTAVSPIAVVLAAGKGTRMRSDLPKVLHPLAGEPLAVHVLRSARAAGVARLVVVVGHGAEQVEAALGPVFTDLRFVVQAEQLGTGHAVQCALPAIADHEGPVLILSGDVPLLRPATLAGLVEACAASGAGLALATFTPEDPHGYGRIVRDDRGRIHAVVEERDADAATRALRECNAGVYCARAELLRSELPGLGQANAQGEIYLTDLVARAAERGVLTVEVPADEVAGVNTPEQLAALAEILAARTA</sequence>
<accession>A0ABT5EDN3</accession>
<evidence type="ECO:0000313" key="10">
    <source>
        <dbReference type="EMBL" id="MDC0723033.1"/>
    </source>
</evidence>
<dbReference type="RefSeq" id="WP_272091570.1">
    <property type="nucleotide sequence ID" value="NZ_JAQNDL010000004.1"/>
</dbReference>
<dbReference type="InterPro" id="IPR025877">
    <property type="entry name" value="MobA-like_NTP_Trfase"/>
</dbReference>
<organism evidence="10 11">
    <name type="scientific">Nannocystis bainbridge</name>
    <dbReference type="NCBI Taxonomy" id="2995303"/>
    <lineage>
        <taxon>Bacteria</taxon>
        <taxon>Pseudomonadati</taxon>
        <taxon>Myxococcota</taxon>
        <taxon>Polyangia</taxon>
        <taxon>Nannocystales</taxon>
        <taxon>Nannocystaceae</taxon>
        <taxon>Nannocystis</taxon>
    </lineage>
</organism>
<gene>
    <name evidence="10" type="ORF">POL25_39455</name>
</gene>
<comment type="similarity">
    <text evidence="1">In the C-terminal section; belongs to the transferase hexapeptide repeat family.</text>
</comment>
<dbReference type="EMBL" id="JAQNDL010000004">
    <property type="protein sequence ID" value="MDC0723033.1"/>
    <property type="molecule type" value="Genomic_DNA"/>
</dbReference>
<evidence type="ECO:0000256" key="5">
    <source>
        <dbReference type="ARBA" id="ARBA00023315"/>
    </source>
</evidence>
<evidence type="ECO:0000256" key="3">
    <source>
        <dbReference type="ARBA" id="ARBA00022679"/>
    </source>
</evidence>
<evidence type="ECO:0000256" key="4">
    <source>
        <dbReference type="ARBA" id="ARBA00022695"/>
    </source>
</evidence>
<evidence type="ECO:0000313" key="11">
    <source>
        <dbReference type="Proteomes" id="UP001221686"/>
    </source>
</evidence>
<keyword evidence="5" id="KW-0012">Acyltransferase</keyword>
<evidence type="ECO:0000256" key="7">
    <source>
        <dbReference type="ARBA" id="ARBA00048493"/>
    </source>
</evidence>
<comment type="caution">
    <text evidence="10">The sequence shown here is derived from an EMBL/GenBank/DDBJ whole genome shotgun (WGS) entry which is preliminary data.</text>
</comment>
<protein>
    <submittedName>
        <fullName evidence="10">NTP transferase domain-containing protein</fullName>
    </submittedName>
</protein>
<proteinExistence type="inferred from homology"/>
<comment type="similarity">
    <text evidence="2">In the N-terminal section; belongs to the N-acetylglucosamine-1-phosphate uridyltransferase family.</text>
</comment>
<dbReference type="PANTHER" id="PTHR43584:SF3">
    <property type="entry name" value="BIFUNCTIONAL PROTEIN GLMU"/>
    <property type="match status" value="1"/>
</dbReference>
<keyword evidence="4" id="KW-0548">Nucleotidyltransferase</keyword>
<dbReference type="PANTHER" id="PTHR43584">
    <property type="entry name" value="NUCLEOTIDYL TRANSFERASE"/>
    <property type="match status" value="1"/>
</dbReference>
<dbReference type="Proteomes" id="UP001221686">
    <property type="component" value="Unassembled WGS sequence"/>
</dbReference>
<dbReference type="Gene3D" id="3.90.550.10">
    <property type="entry name" value="Spore Coat Polysaccharide Biosynthesis Protein SpsA, Chain A"/>
    <property type="match status" value="1"/>
</dbReference>
<evidence type="ECO:0000256" key="6">
    <source>
        <dbReference type="ARBA" id="ARBA00048247"/>
    </source>
</evidence>
<comment type="catalytic activity">
    <reaction evidence="7">
        <text>N-acetyl-alpha-D-glucosamine 1-phosphate + UTP + H(+) = UDP-N-acetyl-alpha-D-glucosamine + diphosphate</text>
        <dbReference type="Rhea" id="RHEA:13509"/>
        <dbReference type="ChEBI" id="CHEBI:15378"/>
        <dbReference type="ChEBI" id="CHEBI:33019"/>
        <dbReference type="ChEBI" id="CHEBI:46398"/>
        <dbReference type="ChEBI" id="CHEBI:57705"/>
        <dbReference type="ChEBI" id="CHEBI:57776"/>
        <dbReference type="EC" id="2.7.7.23"/>
    </reaction>
</comment>
<dbReference type="Pfam" id="PF12804">
    <property type="entry name" value="NTP_transf_3"/>
    <property type="match status" value="1"/>
</dbReference>
<dbReference type="GO" id="GO:0016740">
    <property type="term" value="F:transferase activity"/>
    <property type="evidence" value="ECO:0007669"/>
    <property type="project" value="UniProtKB-KW"/>
</dbReference>
<feature type="domain" description="MobA-like NTP transferase" evidence="9">
    <location>
        <begin position="13"/>
        <end position="169"/>
    </location>
</feature>
<reference evidence="10 11" key="1">
    <citation type="submission" date="2022-11" db="EMBL/GenBank/DDBJ databases">
        <title>Minimal conservation of predation-associated metabolite biosynthetic gene clusters underscores biosynthetic potential of Myxococcota including descriptions for ten novel species: Archangium lansinium sp. nov., Myxococcus landrumus sp. nov., Nannocystis bai.</title>
        <authorList>
            <person name="Ahearne A."/>
            <person name="Stevens C."/>
            <person name="Dowd S."/>
        </authorList>
    </citation>
    <scope>NUCLEOTIDE SEQUENCE [LARGE SCALE GENOMIC DNA]</scope>
    <source>
        <strain evidence="10 11">BB15-2</strain>
    </source>
</reference>
<evidence type="ECO:0000256" key="1">
    <source>
        <dbReference type="ARBA" id="ARBA00007707"/>
    </source>
</evidence>
<keyword evidence="11" id="KW-1185">Reference proteome</keyword>
<evidence type="ECO:0000256" key="8">
    <source>
        <dbReference type="ARBA" id="ARBA00049628"/>
    </source>
</evidence>
<evidence type="ECO:0000256" key="2">
    <source>
        <dbReference type="ARBA" id="ARBA00007947"/>
    </source>
</evidence>
<comment type="catalytic activity">
    <reaction evidence="6">
        <text>alpha-D-glucosamine 1-phosphate + acetyl-CoA = N-acetyl-alpha-D-glucosamine 1-phosphate + CoA + H(+)</text>
        <dbReference type="Rhea" id="RHEA:13725"/>
        <dbReference type="ChEBI" id="CHEBI:15378"/>
        <dbReference type="ChEBI" id="CHEBI:57287"/>
        <dbReference type="ChEBI" id="CHEBI:57288"/>
        <dbReference type="ChEBI" id="CHEBI:57776"/>
        <dbReference type="ChEBI" id="CHEBI:58516"/>
        <dbReference type="EC" id="2.3.1.157"/>
    </reaction>
</comment>
<name>A0ABT5EDN3_9BACT</name>
<dbReference type="InterPro" id="IPR050065">
    <property type="entry name" value="GlmU-like"/>
</dbReference>
<dbReference type="CDD" id="cd02540">
    <property type="entry name" value="GT2_GlmU_N_bac"/>
    <property type="match status" value="1"/>
</dbReference>
<comment type="function">
    <text evidence="8">Catalyzes the last two sequential reactions in the de novo biosynthetic pathway for UDP-N-acetylglucosamine (UDP-GlcNAc). The C-terminal domain catalyzes the transfer of acetyl group from acetyl coenzyme A to glucosamine-1-phosphate (GlcN-1-P) to produce N-acetylglucosamine-1-phosphate (GlcNAc-1-P), which is converted into UDP-GlcNAc by the transfer of uridine 5-monophosphate (from uridine 5-triphosphate), a reaction catalyzed by the N-terminal domain.</text>
</comment>
<dbReference type="SUPFAM" id="SSF53448">
    <property type="entry name" value="Nucleotide-diphospho-sugar transferases"/>
    <property type="match status" value="1"/>
</dbReference>